<dbReference type="GO" id="GO:0051996">
    <property type="term" value="F:squalene synthase [NAD(P)H] activity"/>
    <property type="evidence" value="ECO:0007669"/>
    <property type="project" value="InterPro"/>
</dbReference>
<dbReference type="GO" id="GO:0016020">
    <property type="term" value="C:membrane"/>
    <property type="evidence" value="ECO:0007669"/>
    <property type="project" value="UniProtKB-SubCell"/>
</dbReference>
<feature type="transmembrane region" description="Helical" evidence="22">
    <location>
        <begin position="797"/>
        <end position="816"/>
    </location>
</feature>
<comment type="similarity">
    <text evidence="7">Belongs to the PIGC family.</text>
</comment>
<feature type="transmembrane region" description="Helical" evidence="22">
    <location>
        <begin position="6"/>
        <end position="24"/>
    </location>
</feature>
<dbReference type="GO" id="GO:0045436">
    <property type="term" value="F:lycopene beta cyclase activity"/>
    <property type="evidence" value="ECO:0007669"/>
    <property type="project" value="UniProtKB-ARBA"/>
</dbReference>
<evidence type="ECO:0000256" key="2">
    <source>
        <dbReference type="ARBA" id="ARBA00004141"/>
    </source>
</evidence>
<evidence type="ECO:0000256" key="14">
    <source>
        <dbReference type="ARBA" id="ARBA00022692"/>
    </source>
</evidence>
<reference evidence="23" key="1">
    <citation type="submission" date="2021-12" db="EMBL/GenBank/DDBJ databases">
        <title>Curvularia clavata genome.</title>
        <authorList>
            <person name="Cao Y."/>
        </authorList>
    </citation>
    <scope>NUCLEOTIDE SEQUENCE</scope>
    <source>
        <strain evidence="23">Yc1106</strain>
    </source>
</reference>
<evidence type="ECO:0000256" key="5">
    <source>
        <dbReference type="ARBA" id="ARBA00005172"/>
    </source>
</evidence>
<keyword evidence="18" id="KW-0413">Isomerase</keyword>
<evidence type="ECO:0000256" key="3">
    <source>
        <dbReference type="ARBA" id="ARBA00004687"/>
    </source>
</evidence>
<evidence type="ECO:0000313" key="24">
    <source>
        <dbReference type="Proteomes" id="UP001056012"/>
    </source>
</evidence>
<comment type="catalytic activity">
    <reaction evidence="20">
        <text>gamma-carotene = all-trans-beta-carotene</text>
        <dbReference type="Rhea" id="RHEA:32239"/>
        <dbReference type="ChEBI" id="CHEBI:17579"/>
        <dbReference type="ChEBI" id="CHEBI:27740"/>
        <dbReference type="EC" id="5.5.1.19"/>
    </reaction>
</comment>
<feature type="transmembrane region" description="Helical" evidence="22">
    <location>
        <begin position="148"/>
        <end position="166"/>
    </location>
</feature>
<comment type="pathway">
    <text evidence="4">Carotenoid biosynthesis; beta-carotene biosynthesis.</text>
</comment>
<comment type="similarity">
    <text evidence="6">In the N-terminal section; belongs to the lycopene beta-cyclase family.</text>
</comment>
<dbReference type="InterPro" id="IPR033904">
    <property type="entry name" value="Trans_IPPS_HH"/>
</dbReference>
<dbReference type="PANTHER" id="PTHR31480">
    <property type="entry name" value="BIFUNCTIONAL LYCOPENE CYCLASE/PHYTOENE SYNTHASE"/>
    <property type="match status" value="1"/>
</dbReference>
<comment type="similarity">
    <text evidence="8">In the C-terminal section; belongs to the phytoene/squalene synthase family.</text>
</comment>
<keyword evidence="16 22" id="KW-1133">Transmembrane helix</keyword>
<dbReference type="Pfam" id="PF00494">
    <property type="entry name" value="SQS_PSY"/>
    <property type="match status" value="1"/>
</dbReference>
<dbReference type="CDD" id="cd00683">
    <property type="entry name" value="Trans_IPPS_HH"/>
    <property type="match status" value="1"/>
</dbReference>
<feature type="transmembrane region" description="Helical" evidence="22">
    <location>
        <begin position="706"/>
        <end position="723"/>
    </location>
</feature>
<dbReference type="NCBIfam" id="TIGR03462">
    <property type="entry name" value="CarR_dom_SF"/>
    <property type="match status" value="2"/>
</dbReference>
<comment type="catalytic activity">
    <reaction evidence="21">
        <text>all-trans-lycopene = gamma-carotene</text>
        <dbReference type="Rhea" id="RHEA:32219"/>
        <dbReference type="ChEBI" id="CHEBI:15948"/>
        <dbReference type="ChEBI" id="CHEBI:27740"/>
        <dbReference type="EC" id="5.5.1.19"/>
    </reaction>
</comment>
<dbReference type="InterPro" id="IPR017825">
    <property type="entry name" value="Lycopene_cyclase_dom"/>
</dbReference>
<feature type="transmembrane region" description="Helical" evidence="22">
    <location>
        <begin position="118"/>
        <end position="136"/>
    </location>
</feature>
<comment type="pathway">
    <text evidence="5">Carotenoid biosynthesis; phytoene biosynthesis; all-trans-phytoene from geranylgeranyl diphosphate: step 1/1.</text>
</comment>
<feature type="transmembrane region" description="Helical" evidence="22">
    <location>
        <begin position="173"/>
        <end position="192"/>
    </location>
</feature>
<dbReference type="SUPFAM" id="SSF48576">
    <property type="entry name" value="Terpenoid synthases"/>
    <property type="match status" value="1"/>
</dbReference>
<comment type="subcellular location">
    <subcellularLocation>
        <location evidence="2">Membrane</location>
        <topology evidence="2">Multi-pass membrane protein</topology>
    </subcellularLocation>
</comment>
<dbReference type="Pfam" id="PF06432">
    <property type="entry name" value="GPI2"/>
    <property type="match status" value="1"/>
</dbReference>
<evidence type="ECO:0000256" key="8">
    <source>
        <dbReference type="ARBA" id="ARBA00008406"/>
    </source>
</evidence>
<feature type="transmembrane region" description="Helical" evidence="22">
    <location>
        <begin position="36"/>
        <end position="55"/>
    </location>
</feature>
<organism evidence="23 24">
    <name type="scientific">Curvularia clavata</name>
    <dbReference type="NCBI Taxonomy" id="95742"/>
    <lineage>
        <taxon>Eukaryota</taxon>
        <taxon>Fungi</taxon>
        <taxon>Dikarya</taxon>
        <taxon>Ascomycota</taxon>
        <taxon>Pezizomycotina</taxon>
        <taxon>Dothideomycetes</taxon>
        <taxon>Pleosporomycetidae</taxon>
        <taxon>Pleosporales</taxon>
        <taxon>Pleosporineae</taxon>
        <taxon>Pleosporaceae</taxon>
        <taxon>Curvularia</taxon>
    </lineage>
</organism>
<dbReference type="EMBL" id="CP089281">
    <property type="protein sequence ID" value="USP82580.1"/>
    <property type="molecule type" value="Genomic_DNA"/>
</dbReference>
<dbReference type="VEuPathDB" id="FungiDB:yc1106_09854"/>
<dbReference type="GO" id="GO:0016117">
    <property type="term" value="P:carotenoid biosynthetic process"/>
    <property type="evidence" value="ECO:0007669"/>
    <property type="project" value="UniProtKB-KW"/>
</dbReference>
<evidence type="ECO:0000256" key="7">
    <source>
        <dbReference type="ARBA" id="ARBA00008321"/>
    </source>
</evidence>
<dbReference type="PROSITE" id="PS01045">
    <property type="entry name" value="SQUALEN_PHYTOEN_SYN_2"/>
    <property type="match status" value="1"/>
</dbReference>
<dbReference type="EC" id="5.5.1.19" evidence="9"/>
<gene>
    <name evidence="23" type="ORF">yc1106_09854</name>
</gene>
<dbReference type="EC" id="2.5.1.32" evidence="10"/>
<accession>A0A9Q8ZIZ0</accession>
<evidence type="ECO:0000256" key="22">
    <source>
        <dbReference type="SAM" id="Phobius"/>
    </source>
</evidence>
<keyword evidence="15" id="KW-0125">Carotenoid biosynthesis</keyword>
<evidence type="ECO:0000256" key="17">
    <source>
        <dbReference type="ARBA" id="ARBA00023136"/>
    </source>
</evidence>
<evidence type="ECO:0000256" key="1">
    <source>
        <dbReference type="ARBA" id="ARBA00001805"/>
    </source>
</evidence>
<evidence type="ECO:0000256" key="10">
    <source>
        <dbReference type="ARBA" id="ARBA00012396"/>
    </source>
</evidence>
<dbReference type="Gene3D" id="1.10.600.10">
    <property type="entry name" value="Farnesyl Diphosphate Synthase"/>
    <property type="match status" value="1"/>
</dbReference>
<dbReference type="GO" id="GO:0006506">
    <property type="term" value="P:GPI anchor biosynthetic process"/>
    <property type="evidence" value="ECO:0007669"/>
    <property type="project" value="UniProtKB-KW"/>
</dbReference>
<feature type="transmembrane region" description="Helical" evidence="22">
    <location>
        <begin position="671"/>
        <end position="700"/>
    </location>
</feature>
<dbReference type="OrthoDB" id="6600518at2759"/>
<evidence type="ECO:0000256" key="12">
    <source>
        <dbReference type="ARBA" id="ARBA00022502"/>
    </source>
</evidence>
<comment type="catalytic activity">
    <reaction evidence="1">
        <text>2 (2E,6E,10E)-geranylgeranyl diphosphate = 15-cis-phytoene + 2 diphosphate</text>
        <dbReference type="Rhea" id="RHEA:34475"/>
        <dbReference type="ChEBI" id="CHEBI:27787"/>
        <dbReference type="ChEBI" id="CHEBI:33019"/>
        <dbReference type="ChEBI" id="CHEBI:58756"/>
        <dbReference type="EC" id="2.5.1.32"/>
    </reaction>
</comment>
<dbReference type="InterPro" id="IPR008949">
    <property type="entry name" value="Isoprenoid_synthase_dom_sf"/>
</dbReference>
<keyword evidence="24" id="KW-1185">Reference proteome</keyword>
<protein>
    <recommendedName>
        <fullName evidence="11">Bifunctional lycopene cyclase/phytoene synthase</fullName>
        <ecNumber evidence="10">2.5.1.32</ecNumber>
        <ecNumber evidence="9">5.5.1.19</ecNumber>
    </recommendedName>
</protein>
<dbReference type="InterPro" id="IPR002060">
    <property type="entry name" value="Squ/phyt_synthse"/>
</dbReference>
<dbReference type="GO" id="GO:0004311">
    <property type="term" value="F:geranylgeranyl diphosphate synthase activity"/>
    <property type="evidence" value="ECO:0007669"/>
    <property type="project" value="InterPro"/>
</dbReference>
<dbReference type="InterPro" id="IPR019845">
    <property type="entry name" value="Squalene/phytoene_synthase_CS"/>
</dbReference>
<dbReference type="SFLD" id="SFLDS00005">
    <property type="entry name" value="Isoprenoid_Synthase_Type_I"/>
    <property type="match status" value="1"/>
</dbReference>
<evidence type="ECO:0000256" key="13">
    <source>
        <dbReference type="ARBA" id="ARBA00022679"/>
    </source>
</evidence>
<feature type="transmembrane region" description="Helical" evidence="22">
    <location>
        <begin position="80"/>
        <end position="97"/>
    </location>
</feature>
<keyword evidence="14 22" id="KW-0812">Transmembrane</keyword>
<dbReference type="InterPro" id="IPR044843">
    <property type="entry name" value="Trans_IPPS_bact-type"/>
</dbReference>
<dbReference type="InterPro" id="IPR009450">
    <property type="entry name" value="Plno_GlcNAc_GPI2"/>
</dbReference>
<dbReference type="Proteomes" id="UP001056012">
    <property type="component" value="Chromosome 8"/>
</dbReference>
<evidence type="ECO:0000256" key="19">
    <source>
        <dbReference type="ARBA" id="ARBA00023268"/>
    </source>
</evidence>
<evidence type="ECO:0000256" key="15">
    <source>
        <dbReference type="ARBA" id="ARBA00022746"/>
    </source>
</evidence>
<evidence type="ECO:0000256" key="18">
    <source>
        <dbReference type="ARBA" id="ARBA00023235"/>
    </source>
</evidence>
<dbReference type="SFLD" id="SFLDG01212">
    <property type="entry name" value="Phytoene_synthase_like"/>
    <property type="match status" value="1"/>
</dbReference>
<dbReference type="SFLD" id="SFLDG01018">
    <property type="entry name" value="Squalene/Phytoene_Synthase_Lik"/>
    <property type="match status" value="1"/>
</dbReference>
<keyword evidence="12" id="KW-0337">GPI-anchor biosynthesis</keyword>
<keyword evidence="19" id="KW-0511">Multifunctional enzyme</keyword>
<evidence type="ECO:0000256" key="4">
    <source>
        <dbReference type="ARBA" id="ARBA00005089"/>
    </source>
</evidence>
<evidence type="ECO:0000256" key="11">
    <source>
        <dbReference type="ARBA" id="ARBA00018909"/>
    </source>
</evidence>
<comment type="pathway">
    <text evidence="3">Glycolipid biosynthesis; glycosylphosphatidylinositol-anchor biosynthesis.</text>
</comment>
<keyword evidence="13" id="KW-0808">Transferase</keyword>
<dbReference type="GO" id="GO:0016872">
    <property type="term" value="F:intramolecular lyase activity"/>
    <property type="evidence" value="ECO:0007669"/>
    <property type="project" value="InterPro"/>
</dbReference>
<proteinExistence type="inferred from homology"/>
<evidence type="ECO:0000256" key="9">
    <source>
        <dbReference type="ARBA" id="ARBA00012242"/>
    </source>
</evidence>
<evidence type="ECO:0000313" key="23">
    <source>
        <dbReference type="EMBL" id="USP82580.1"/>
    </source>
</evidence>
<sequence>MGFDYALVHLKYTIPPAIFLTWLYRPFLTKLDAYKIIYLILVAVTSTIPWDSYLIRTGIWSYPSHVIVGPKLYHIPLEEVFFFVIQTYNTTLLYLLLSRPTFQPVYLRIESGASRNPWRYTKLAGQLFLSGVIAWGWRCVREGGEGTYTGLILIWAGPFLLLLWSLAYQFIIVLPWTNTALPIILPTLYLWIVDTLALRRGTWVINVGTKHGIHVWDGLEIEEALFFFATNALIVCGQLAFDNALAVLYTFPHLFTDPSLLPSPLVLIRALLTSTSRYDAERLKGLDEAVHRLKRKSRSFYLASATFPGPLRADLLLLYSFCRVADDLVDNAADADEAKVWIAKLRKFLDNAYTEKVAPSALHAQVCEDFPLNTQSAFLQLPATKLSPQPLEDLLRGFEMDLAFEKAPVIETTDDLRLYADRVAGTVAQMCIELIFYWYPSTLSTEEQRSIVVAGNNMGVALQYVNIARDIEVDAKIGRVYLPLKWLSDAGLNYEDVLKRPNSAQVETLRKRLLRDAFALYETTKDAIERLPDEARGPIRVAVESYMEIGRVLNQDNFKVKAGRATVPKLRRIMRYVADYDNPSLLHPFPNYARIDQEVDMSANRLLDPAGAAFVAPARKRKGGSRMASRQPKGHYKKLLWFKQPFPDNYTDETTFLDHLQRNPRLQPYEFWSLMADATVIVQHLASVIIFCCCFVAIIYGRVSPVAVVGWASLCTVLAWVLWDHWMGQDFQTVASNVPLTPTSEADDEVPRVSQTLSPRAKQRIATAKSAILIYAALLGLSPILKSLTRSTTSDSIWALSTWLLMMNVAFFDYSAGADAQYGRYFIPFSPSANFNLQTTSLDIYKLGHDGIGSPCLAPAIYHSCLLLNPLLH</sequence>
<keyword evidence="17 22" id="KW-0472">Membrane</keyword>
<evidence type="ECO:0000256" key="21">
    <source>
        <dbReference type="ARBA" id="ARBA00029335"/>
    </source>
</evidence>
<evidence type="ECO:0000256" key="20">
    <source>
        <dbReference type="ARBA" id="ARBA00029313"/>
    </source>
</evidence>
<name>A0A9Q8ZIZ0_CURCL</name>
<evidence type="ECO:0000256" key="16">
    <source>
        <dbReference type="ARBA" id="ARBA00022989"/>
    </source>
</evidence>
<dbReference type="AlphaFoldDB" id="A0A9Q8ZIZ0"/>
<evidence type="ECO:0000256" key="6">
    <source>
        <dbReference type="ARBA" id="ARBA00008247"/>
    </source>
</evidence>